<evidence type="ECO:0000256" key="1">
    <source>
        <dbReference type="ARBA" id="ARBA00006484"/>
    </source>
</evidence>
<dbReference type="NCBIfam" id="NF006123">
    <property type="entry name" value="PRK08267.1"/>
    <property type="match status" value="1"/>
</dbReference>
<dbReference type="InterPro" id="IPR020904">
    <property type="entry name" value="Sc_DH/Rdtase_CS"/>
</dbReference>
<dbReference type="Gene3D" id="3.40.50.720">
    <property type="entry name" value="NAD(P)-binding Rossmann-like Domain"/>
    <property type="match status" value="1"/>
</dbReference>
<evidence type="ECO:0000313" key="4">
    <source>
        <dbReference type="EMBL" id="PTB82980.1"/>
    </source>
</evidence>
<dbReference type="InterPro" id="IPR036291">
    <property type="entry name" value="NAD(P)-bd_dom_sf"/>
</dbReference>
<sequence>MTRSIFISGAAAGIGRATALYFAARGWRVGAFDINEQALGGMAVAYPDNIVTGQLDVRSAESWQDALEQFCSDGTLDVLFNNAGILVSGDFTASTAMDHARLIDVNCNGVMHGCHASFEYLCRGREARVITMCSASAIFGQPQLASYSASKFFVKGMTEALSLEWEPHGIQVMDAAPLFVKTAMVEGPETPAMRKLGIRLEPADIALAIWRMAHYKGNKMHWHIGMQTKLAALGAKLSPHWVNRWVNRRITS</sequence>
<dbReference type="PRINTS" id="PR00080">
    <property type="entry name" value="SDRFAMILY"/>
</dbReference>
<dbReference type="PANTHER" id="PTHR44196:SF1">
    <property type="entry name" value="DEHYDROGENASE_REDUCTASE SDR FAMILY MEMBER 7B"/>
    <property type="match status" value="1"/>
</dbReference>
<dbReference type="Pfam" id="PF00106">
    <property type="entry name" value="adh_short"/>
    <property type="match status" value="1"/>
</dbReference>
<protein>
    <submittedName>
        <fullName evidence="4">Short-chain dehydrogenase</fullName>
    </submittedName>
</protein>
<comment type="caution">
    <text evidence="4">The sequence shown here is derived from an EMBL/GenBank/DDBJ whole genome shotgun (WGS) entry which is preliminary data.</text>
</comment>
<accession>A0A2T4CN47</accession>
<dbReference type="InterPro" id="IPR002347">
    <property type="entry name" value="SDR_fam"/>
</dbReference>
<dbReference type="PROSITE" id="PS00061">
    <property type="entry name" value="ADH_SHORT"/>
    <property type="match status" value="1"/>
</dbReference>
<evidence type="ECO:0000256" key="2">
    <source>
        <dbReference type="ARBA" id="ARBA00023002"/>
    </source>
</evidence>
<dbReference type="PRINTS" id="PR00081">
    <property type="entry name" value="GDHRDH"/>
</dbReference>
<dbReference type="SUPFAM" id="SSF51735">
    <property type="entry name" value="NAD(P)-binding Rossmann-fold domains"/>
    <property type="match status" value="1"/>
</dbReference>
<dbReference type="GO" id="GO:0016491">
    <property type="term" value="F:oxidoreductase activity"/>
    <property type="evidence" value="ECO:0007669"/>
    <property type="project" value="UniProtKB-KW"/>
</dbReference>
<comment type="similarity">
    <text evidence="1 3">Belongs to the short-chain dehydrogenases/reductases (SDR) family.</text>
</comment>
<name>A0A2T4CN47_9GAMM</name>
<proteinExistence type="inferred from homology"/>
<evidence type="ECO:0000256" key="3">
    <source>
        <dbReference type="RuleBase" id="RU000363"/>
    </source>
</evidence>
<dbReference type="EMBL" id="PYVS01000034">
    <property type="protein sequence ID" value="PTB82980.1"/>
    <property type="molecule type" value="Genomic_DNA"/>
</dbReference>
<gene>
    <name evidence="4" type="ORF">C9986_01920</name>
</gene>
<organism evidence="4 5">
    <name type="scientific">Pseudidiomarina aestuarii</name>
    <dbReference type="NCBI Taxonomy" id="624146"/>
    <lineage>
        <taxon>Bacteria</taxon>
        <taxon>Pseudomonadati</taxon>
        <taxon>Pseudomonadota</taxon>
        <taxon>Gammaproteobacteria</taxon>
        <taxon>Alteromonadales</taxon>
        <taxon>Idiomarinaceae</taxon>
        <taxon>Pseudidiomarina</taxon>
    </lineage>
</organism>
<reference evidence="4 5" key="1">
    <citation type="submission" date="2018-03" db="EMBL/GenBank/DDBJ databases">
        <title>Cross-interface Injection: A General Nanoliter Liquid Handling Method Applied to Single Cells Genome Amplification Automated Nanoliter Liquid Handling Applied to Single Cell Multiple Displacement Amplification.</title>
        <authorList>
            <person name="Yun J."/>
            <person name="Xu P."/>
            <person name="Xu J."/>
            <person name="Dai X."/>
            <person name="Wang Y."/>
            <person name="Zheng X."/>
            <person name="Cao C."/>
            <person name="Yi Q."/>
            <person name="Zhu Y."/>
            <person name="Wang L."/>
            <person name="Dong Z."/>
            <person name="Huang Y."/>
            <person name="Huang L."/>
            <person name="Du W."/>
        </authorList>
    </citation>
    <scope>NUCLEOTIDE SEQUENCE [LARGE SCALE GENOMIC DNA]</scope>
    <source>
        <strain evidence="4 5">Z-E1-2</strain>
    </source>
</reference>
<dbReference type="PANTHER" id="PTHR44196">
    <property type="entry name" value="DEHYDROGENASE/REDUCTASE SDR FAMILY MEMBER 7B"/>
    <property type="match status" value="1"/>
</dbReference>
<evidence type="ECO:0000313" key="5">
    <source>
        <dbReference type="Proteomes" id="UP000243022"/>
    </source>
</evidence>
<dbReference type="GO" id="GO:0016020">
    <property type="term" value="C:membrane"/>
    <property type="evidence" value="ECO:0007669"/>
    <property type="project" value="TreeGrafter"/>
</dbReference>
<dbReference type="Proteomes" id="UP000243022">
    <property type="component" value="Unassembled WGS sequence"/>
</dbReference>
<keyword evidence="2" id="KW-0560">Oxidoreductase</keyword>
<dbReference type="AlphaFoldDB" id="A0A2T4CN47"/>